<proteinExistence type="predicted"/>
<gene>
    <name evidence="10" type="ORF">D0Z07_0012</name>
</gene>
<accession>A0A9P6VRG7</accession>
<keyword evidence="11" id="KW-1185">Reference proteome</keyword>
<dbReference type="PANTHER" id="PTHR43671:SF98">
    <property type="entry name" value="SERINE_THREONINE-PROTEIN KINASE NEK11"/>
    <property type="match status" value="1"/>
</dbReference>
<dbReference type="InterPro" id="IPR008271">
    <property type="entry name" value="Ser/Thr_kinase_AS"/>
</dbReference>
<dbReference type="InterPro" id="IPR050660">
    <property type="entry name" value="NEK_Ser/Thr_kinase"/>
</dbReference>
<comment type="catalytic activity">
    <reaction evidence="7">
        <text>L-threonyl-[protein] + ATP = O-phospho-L-threonyl-[protein] + ADP + H(+)</text>
        <dbReference type="Rhea" id="RHEA:46608"/>
        <dbReference type="Rhea" id="RHEA-COMP:11060"/>
        <dbReference type="Rhea" id="RHEA-COMP:11605"/>
        <dbReference type="ChEBI" id="CHEBI:15378"/>
        <dbReference type="ChEBI" id="CHEBI:30013"/>
        <dbReference type="ChEBI" id="CHEBI:30616"/>
        <dbReference type="ChEBI" id="CHEBI:61977"/>
        <dbReference type="ChEBI" id="CHEBI:456216"/>
        <dbReference type="EC" id="2.7.11.1"/>
    </reaction>
</comment>
<comment type="catalytic activity">
    <reaction evidence="8">
        <text>L-seryl-[protein] + ATP = O-phospho-L-seryl-[protein] + ADP + H(+)</text>
        <dbReference type="Rhea" id="RHEA:17989"/>
        <dbReference type="Rhea" id="RHEA-COMP:9863"/>
        <dbReference type="Rhea" id="RHEA-COMP:11604"/>
        <dbReference type="ChEBI" id="CHEBI:15378"/>
        <dbReference type="ChEBI" id="CHEBI:29999"/>
        <dbReference type="ChEBI" id="CHEBI:30616"/>
        <dbReference type="ChEBI" id="CHEBI:83421"/>
        <dbReference type="ChEBI" id="CHEBI:456216"/>
        <dbReference type="EC" id="2.7.11.1"/>
    </reaction>
</comment>
<organism evidence="10 11">
    <name type="scientific">Hyphodiscus hymeniophilus</name>
    <dbReference type="NCBI Taxonomy" id="353542"/>
    <lineage>
        <taxon>Eukaryota</taxon>
        <taxon>Fungi</taxon>
        <taxon>Dikarya</taxon>
        <taxon>Ascomycota</taxon>
        <taxon>Pezizomycotina</taxon>
        <taxon>Leotiomycetes</taxon>
        <taxon>Helotiales</taxon>
        <taxon>Hyphodiscaceae</taxon>
        <taxon>Hyphodiscus</taxon>
    </lineage>
</organism>
<dbReference type="SMART" id="SM00220">
    <property type="entry name" value="S_TKc"/>
    <property type="match status" value="1"/>
</dbReference>
<dbReference type="EC" id="2.7.11.1" evidence="1"/>
<evidence type="ECO:0000256" key="1">
    <source>
        <dbReference type="ARBA" id="ARBA00012513"/>
    </source>
</evidence>
<dbReference type="AlphaFoldDB" id="A0A9P6VRG7"/>
<dbReference type="Gene3D" id="1.10.510.10">
    <property type="entry name" value="Transferase(Phosphotransferase) domain 1"/>
    <property type="match status" value="1"/>
</dbReference>
<keyword evidence="4" id="KW-0547">Nucleotide-binding</keyword>
<sequence length="508" mass="58049">MGLDPVVKMALKKQHPELELPPGWDFNVDADYRISFIPQRGPLTYDHPTHGALPRPWILKVVKLDSGLRPMYYNPLTQKRTTENPRHMASNLKKNSNAVSSDLWITAHTMKNSKKHDPRDFKRTPINYVKSLRDQYFKVHDIDPGDGSIGGMNGGVFVVSLKQLKDRVFIEKRFKPEEVSFGKKEIEMLHRVQHAALCSFMAGFILEHAAPPSASLYMEFCDRGSLEGLIKAYAARRMKVNRVYIPEGFIWHVFIGLADGLSYLECGASISEKARPDPQWVPILHRDIKPDNVMLRSRHTLGSKKYFYIILSDFGLACEDRHDRDPLADRHQVKNVKLGTKTYWAPELLYTPYPRPGIGYQGEDQDRHYPRGHRHTKFSDLWAVGATVYNLCVLGDKGSSALSHLTFNGMDRIAGMTTDRWLEGMASRVRSLAISSRYSRELLQAILMVMELVPRRRPSPVNFVPTLKDLAEVAGFENQEKNDPLPDWATKVHDYVAKAESIRKRNGW</sequence>
<keyword evidence="6" id="KW-0067">ATP-binding</keyword>
<reference evidence="10" key="1">
    <citation type="submission" date="2019-07" db="EMBL/GenBank/DDBJ databases">
        <title>Hyphodiscus hymeniophilus genome sequencing and assembly.</title>
        <authorList>
            <person name="Kramer G."/>
            <person name="Nodwell J."/>
        </authorList>
    </citation>
    <scope>NUCLEOTIDE SEQUENCE</scope>
    <source>
        <strain evidence="10">ATCC 34498</strain>
    </source>
</reference>
<evidence type="ECO:0000256" key="3">
    <source>
        <dbReference type="ARBA" id="ARBA00022679"/>
    </source>
</evidence>
<dbReference type="GO" id="GO:0004674">
    <property type="term" value="F:protein serine/threonine kinase activity"/>
    <property type="evidence" value="ECO:0007669"/>
    <property type="project" value="UniProtKB-KW"/>
</dbReference>
<feature type="domain" description="Protein kinase" evidence="9">
    <location>
        <begin position="142"/>
        <end position="467"/>
    </location>
</feature>
<keyword evidence="2" id="KW-0723">Serine/threonine-protein kinase</keyword>
<evidence type="ECO:0000256" key="4">
    <source>
        <dbReference type="ARBA" id="ARBA00022741"/>
    </source>
</evidence>
<keyword evidence="5 10" id="KW-0418">Kinase</keyword>
<keyword evidence="3" id="KW-0808">Transferase</keyword>
<dbReference type="InterPro" id="IPR011009">
    <property type="entry name" value="Kinase-like_dom_sf"/>
</dbReference>
<dbReference type="OrthoDB" id="310217at2759"/>
<comment type="caution">
    <text evidence="10">The sequence shown here is derived from an EMBL/GenBank/DDBJ whole genome shotgun (WGS) entry which is preliminary data.</text>
</comment>
<dbReference type="SUPFAM" id="SSF56112">
    <property type="entry name" value="Protein kinase-like (PK-like)"/>
    <property type="match status" value="1"/>
</dbReference>
<dbReference type="EMBL" id="VNKQ01000002">
    <property type="protein sequence ID" value="KAG0652838.1"/>
    <property type="molecule type" value="Genomic_DNA"/>
</dbReference>
<dbReference type="PANTHER" id="PTHR43671">
    <property type="entry name" value="SERINE/THREONINE-PROTEIN KINASE NEK"/>
    <property type="match status" value="1"/>
</dbReference>
<evidence type="ECO:0000256" key="6">
    <source>
        <dbReference type="ARBA" id="ARBA00022840"/>
    </source>
</evidence>
<evidence type="ECO:0000256" key="2">
    <source>
        <dbReference type="ARBA" id="ARBA00022527"/>
    </source>
</evidence>
<evidence type="ECO:0000256" key="7">
    <source>
        <dbReference type="ARBA" id="ARBA00047899"/>
    </source>
</evidence>
<dbReference type="PROSITE" id="PS00108">
    <property type="entry name" value="PROTEIN_KINASE_ST"/>
    <property type="match status" value="1"/>
</dbReference>
<dbReference type="Proteomes" id="UP000785200">
    <property type="component" value="Unassembled WGS sequence"/>
</dbReference>
<evidence type="ECO:0000259" key="9">
    <source>
        <dbReference type="PROSITE" id="PS50011"/>
    </source>
</evidence>
<evidence type="ECO:0000313" key="11">
    <source>
        <dbReference type="Proteomes" id="UP000785200"/>
    </source>
</evidence>
<protein>
    <recommendedName>
        <fullName evidence="1">non-specific serine/threonine protein kinase</fullName>
        <ecNumber evidence="1">2.7.11.1</ecNumber>
    </recommendedName>
</protein>
<dbReference type="InterPro" id="IPR000719">
    <property type="entry name" value="Prot_kinase_dom"/>
</dbReference>
<evidence type="ECO:0000313" key="10">
    <source>
        <dbReference type="EMBL" id="KAG0652838.1"/>
    </source>
</evidence>
<dbReference type="GO" id="GO:0005634">
    <property type="term" value="C:nucleus"/>
    <property type="evidence" value="ECO:0007669"/>
    <property type="project" value="TreeGrafter"/>
</dbReference>
<name>A0A9P6VRG7_9HELO</name>
<dbReference type="GO" id="GO:0005524">
    <property type="term" value="F:ATP binding"/>
    <property type="evidence" value="ECO:0007669"/>
    <property type="project" value="UniProtKB-KW"/>
</dbReference>
<dbReference type="PROSITE" id="PS50011">
    <property type="entry name" value="PROTEIN_KINASE_DOM"/>
    <property type="match status" value="1"/>
</dbReference>
<dbReference type="Pfam" id="PF00069">
    <property type="entry name" value="Pkinase"/>
    <property type="match status" value="1"/>
</dbReference>
<evidence type="ECO:0000256" key="5">
    <source>
        <dbReference type="ARBA" id="ARBA00022777"/>
    </source>
</evidence>
<evidence type="ECO:0000256" key="8">
    <source>
        <dbReference type="ARBA" id="ARBA00048679"/>
    </source>
</evidence>